<evidence type="ECO:0000313" key="4">
    <source>
        <dbReference type="Proteomes" id="UP000816034"/>
    </source>
</evidence>
<organism evidence="3 4">
    <name type="scientific">Naegleria lovaniensis</name>
    <name type="common">Amoeba</name>
    <dbReference type="NCBI Taxonomy" id="51637"/>
    <lineage>
        <taxon>Eukaryota</taxon>
        <taxon>Discoba</taxon>
        <taxon>Heterolobosea</taxon>
        <taxon>Tetramitia</taxon>
        <taxon>Eutetramitia</taxon>
        <taxon>Vahlkampfiidae</taxon>
        <taxon>Naegleria</taxon>
    </lineage>
</organism>
<dbReference type="AlphaFoldDB" id="A0AA88GEK2"/>
<dbReference type="InterPro" id="IPR000742">
    <property type="entry name" value="EGF"/>
</dbReference>
<keyword evidence="4" id="KW-1185">Reference proteome</keyword>
<reference evidence="3 4" key="1">
    <citation type="journal article" date="2018" name="BMC Genomics">
        <title>The genome of Naegleria lovaniensis, the basis for a comparative approach to unravel pathogenicity factors of the human pathogenic amoeba N. fowleri.</title>
        <authorList>
            <person name="Liechti N."/>
            <person name="Schurch N."/>
            <person name="Bruggmann R."/>
            <person name="Wittwer M."/>
        </authorList>
    </citation>
    <scope>NUCLEOTIDE SEQUENCE [LARGE SCALE GENOMIC DNA]</scope>
    <source>
        <strain evidence="3 4">ATCC 30569</strain>
    </source>
</reference>
<feature type="compositionally biased region" description="Basic residues" evidence="1">
    <location>
        <begin position="59"/>
        <end position="68"/>
    </location>
</feature>
<evidence type="ECO:0000256" key="1">
    <source>
        <dbReference type="SAM" id="MobiDB-lite"/>
    </source>
</evidence>
<dbReference type="EMBL" id="PYSW02000048">
    <property type="protein sequence ID" value="KAG2374020.1"/>
    <property type="molecule type" value="Genomic_DNA"/>
</dbReference>
<evidence type="ECO:0000259" key="2">
    <source>
        <dbReference type="PROSITE" id="PS00022"/>
    </source>
</evidence>
<protein>
    <recommendedName>
        <fullName evidence="2">EGF-like domain-containing protein</fullName>
    </recommendedName>
</protein>
<dbReference type="PROSITE" id="PS00022">
    <property type="entry name" value="EGF_1"/>
    <property type="match status" value="1"/>
</dbReference>
<proteinExistence type="predicted"/>
<feature type="compositionally biased region" description="Basic and acidic residues" evidence="1">
    <location>
        <begin position="211"/>
        <end position="257"/>
    </location>
</feature>
<name>A0AA88GEK2_NAELO</name>
<dbReference type="Proteomes" id="UP000816034">
    <property type="component" value="Unassembled WGS sequence"/>
</dbReference>
<feature type="compositionally biased region" description="Polar residues" evidence="1">
    <location>
        <begin position="258"/>
        <end position="278"/>
    </location>
</feature>
<comment type="caution">
    <text evidence="3">The sequence shown here is derived from an EMBL/GenBank/DDBJ whole genome shotgun (WGS) entry which is preliminary data.</text>
</comment>
<gene>
    <name evidence="3" type="ORF">C9374_011099</name>
</gene>
<sequence length="809" mass="90813">MILLFSNHQIVHGGSKNKGKKRVAHEMEETLTTDESFPQSSILETKEHKGKGHIGEKKSKGKKEKHIKVGSPEESIIVPTPNDLQEESSPIITASSEKKKLKREQKNEKKEKKAKKERTTSSELWPIGDEIPSAPQQPSPEAATRPNTLVEAGIPETTPQTVKVSGSPIEAATNEPETERKSEEPPSPISSSELNASRSKHVRLNKNVSKILEKRQKQETKELVKEQRIHEKVEKKKQKELAKQAEKEKDMGLKEQVKSTQMHISKLNNTTPSQQTNEPETERKSEEPPSPISSSELNASRSKHVRLNKNVSKILEKGRKQETKELVKEQRIHEKVEKKKQKELAKQDSMIIQAEKEKDMGLKEQVKSTQMHISKLNNTTPSQQNPVDKAKEVVKQLVQPIKAPKTNVTAATQLPSVIKALKTVKLVDSKDSGGKPKSQSLYSCFGKLSDAFDVCSGNGICVENNKCQCTAAFDGIECQSRSRKQETNVKNLLKERERVIQQQLEIAQKSKTNEDNGKQTSAQLKQFVEGITVNSGGFNEKLISEVCKELNDLGIQVERNNTEILKQVGKQPKYLSKIIEIQKIFVNKLTEAAVSLRKLKDREQKKRISSSRMSAIQQSSNNVMVDVLPQDVLPAGSRVIGSEFLNPASSCNHCYVKGDFKKGLKWIHPTLSVNSAYTIRVFCNEGWTLVGLRSALSEKVFDFSTDINEDGLMMLKFSLHFAQLNLQVFDKLKNGEVKIMNFSNNSNVYVKSSCSLQRLAQYCSQACECEILEEESKVWIKSTKSPFPHGIPILVFIKEYAPVETVSIL</sequence>
<accession>A0AA88GEK2</accession>
<evidence type="ECO:0000313" key="3">
    <source>
        <dbReference type="EMBL" id="KAG2374020.1"/>
    </source>
</evidence>
<feature type="region of interest" description="Disordered" evidence="1">
    <location>
        <begin position="1"/>
        <end position="316"/>
    </location>
</feature>
<feature type="domain" description="EGF-like" evidence="2">
    <location>
        <begin position="467"/>
        <end position="478"/>
    </location>
</feature>
<dbReference type="RefSeq" id="XP_044543194.1">
    <property type="nucleotide sequence ID" value="XM_044686718.1"/>
</dbReference>
<feature type="compositionally biased region" description="Low complexity" evidence="1">
    <location>
        <begin position="132"/>
        <end position="143"/>
    </location>
</feature>
<feature type="compositionally biased region" description="Polar residues" evidence="1">
    <location>
        <begin position="33"/>
        <end position="43"/>
    </location>
</feature>
<dbReference type="GeneID" id="68103553"/>